<dbReference type="Proteomes" id="UP000250200">
    <property type="component" value="Unassembled WGS sequence"/>
</dbReference>
<dbReference type="RefSeq" id="WP_000602602.1">
    <property type="nucleotide sequence ID" value="NZ_OX460906.1"/>
</dbReference>
<feature type="transmembrane region" description="Helical" evidence="1">
    <location>
        <begin position="44"/>
        <end position="62"/>
    </location>
</feature>
<keyword evidence="1" id="KW-0472">Membrane</keyword>
<evidence type="ECO:0000256" key="1">
    <source>
        <dbReference type="SAM" id="Phobius"/>
    </source>
</evidence>
<proteinExistence type="predicted"/>
<keyword evidence="1" id="KW-1133">Transmembrane helix</keyword>
<protein>
    <submittedName>
        <fullName evidence="2">Conserved hypothetical integral membrane protein</fullName>
    </submittedName>
</protein>
<dbReference type="NCBIfam" id="TIGR02327">
    <property type="entry name" value="int_mem_ywzB"/>
    <property type="match status" value="1"/>
</dbReference>
<evidence type="ECO:0000313" key="2">
    <source>
        <dbReference type="EMBL" id="SQA17165.1"/>
    </source>
</evidence>
<keyword evidence="1" id="KW-0812">Transmembrane</keyword>
<accession>A0A7Z7K9H3</accession>
<dbReference type="Pfam" id="PF06612">
    <property type="entry name" value="DUF1146"/>
    <property type="match status" value="1"/>
</dbReference>
<dbReference type="EMBL" id="UAVB01000001">
    <property type="protein sequence ID" value="SQA17165.1"/>
    <property type="molecule type" value="Genomic_DNA"/>
</dbReference>
<feature type="transmembrane region" description="Helical" evidence="1">
    <location>
        <begin position="6"/>
        <end position="23"/>
    </location>
</feature>
<dbReference type="AlphaFoldDB" id="A0A7Z7K9H3"/>
<name>A0A7Z7K9H3_STRAG</name>
<dbReference type="InterPro" id="IPR009526">
    <property type="entry name" value="DUF1146"/>
</dbReference>
<sequence>MILNIVTIVSNFIFITLFYQLFVDLFDWSKMIKMSPQNISKLKVFILLISIVGGYVVSHFLLEVIQLCQSIFWALQ</sequence>
<comment type="caution">
    <text evidence="2">The sequence shown here is derived from an EMBL/GenBank/DDBJ whole genome shotgun (WGS) entry which is preliminary data.</text>
</comment>
<evidence type="ECO:0000313" key="3">
    <source>
        <dbReference type="Proteomes" id="UP000250200"/>
    </source>
</evidence>
<gene>
    <name evidence="2" type="ORF">NCTC8181_00081</name>
</gene>
<organism evidence="2 3">
    <name type="scientific">Streptococcus agalactiae</name>
    <dbReference type="NCBI Taxonomy" id="1311"/>
    <lineage>
        <taxon>Bacteria</taxon>
        <taxon>Bacillati</taxon>
        <taxon>Bacillota</taxon>
        <taxon>Bacilli</taxon>
        <taxon>Lactobacillales</taxon>
        <taxon>Streptococcaceae</taxon>
        <taxon>Streptococcus</taxon>
    </lineage>
</organism>
<reference evidence="2 3" key="1">
    <citation type="submission" date="2018-06" db="EMBL/GenBank/DDBJ databases">
        <authorList>
            <consortium name="Pathogen Informatics"/>
            <person name="Doyle S."/>
        </authorList>
    </citation>
    <scope>NUCLEOTIDE SEQUENCE [LARGE SCALE GENOMIC DNA]</scope>
    <source>
        <strain evidence="2 3">NCTC8181</strain>
    </source>
</reference>